<dbReference type="OrthoDB" id="1931567at2759"/>
<reference evidence="2 3" key="1">
    <citation type="journal article" date="2018" name="PLoS ONE">
        <title>The draft genome of Kipferlia bialata reveals reductive genome evolution in fornicate parasites.</title>
        <authorList>
            <person name="Tanifuji G."/>
            <person name="Takabayashi S."/>
            <person name="Kume K."/>
            <person name="Takagi M."/>
            <person name="Nakayama T."/>
            <person name="Kamikawa R."/>
            <person name="Inagaki Y."/>
            <person name="Hashimoto T."/>
        </authorList>
    </citation>
    <scope>NUCLEOTIDE SEQUENCE [LARGE SCALE GENOMIC DNA]</scope>
    <source>
        <strain evidence="2">NY0173</strain>
    </source>
</reference>
<feature type="non-terminal residue" evidence="2">
    <location>
        <position position="1"/>
    </location>
</feature>
<evidence type="ECO:0000313" key="2">
    <source>
        <dbReference type="EMBL" id="GIQ85078.1"/>
    </source>
</evidence>
<proteinExistence type="predicted"/>
<keyword evidence="3" id="KW-1185">Reference proteome</keyword>
<sequence length="697" mass="79287">VTAPFLLNSDVRKVPVVPHMHLLSVRQKPAKGGEDDIPFFYGAQLNPPAPSDPSAPWVHEAAFDEDVSGDMDMDRDQAICNGFPFVDESLEMPVGCGPFALGPAPEDAGAALSLLLAPVAFRSATGRCIRAQDVDLVKPWYTEPCARDHPKKVHISYQKLFKQQVLHKLHHKTQRGGPRRSVLTALKNTKYFRSTELDWLEAGLQLIKQGHNALNLLIHRKNLTFLHLDYNFALKPVKTLTTKERKRSRVGSAYHLIRELLKFTKLIVDCHVQYRLGNADAFQLADALQYLFAHVGTLTGVYRYKYHVMHQIRQCKDLKHVIYYKFNSGALKGVKGPGVGIWQPAWRVWVQFLRGMSPLLERYLGNLLSRTFEGRKTRDVVHGVTKQRAESHFDLELRSAITHDILDAIPPQLQAAKSKLIMRHLSEAWRCWSANIPWAVPGMPEEIAAMIHRYVKLKADWYVRQAHYNRARIARGGTADKTLCKKNLGQWSRLYLKDEHDRQARYAAEGPFISTEAAVGIYTQLAHWLEARRFKVIPMPKATYAHDTKILTLALEKLKETYNMGAKLTASQQEELALIEAAYDAPHETLARIKRHILAQRAFRPVSIEFVDVFSHVYPCYGVDPLEKITDSYLATYLHYEADRRGLFPNWVKPTDSEPIPVLLHQFVSGINNLDNAWETEDGSSVVVLQTKLNRPS</sequence>
<dbReference type="GO" id="GO:0071013">
    <property type="term" value="C:catalytic step 2 spliceosome"/>
    <property type="evidence" value="ECO:0007669"/>
    <property type="project" value="TreeGrafter"/>
</dbReference>
<dbReference type="GO" id="GO:0000244">
    <property type="term" value="P:spliceosomal tri-snRNP complex assembly"/>
    <property type="evidence" value="ECO:0007669"/>
    <property type="project" value="TreeGrafter"/>
</dbReference>
<accession>A0A9K3GJA7</accession>
<dbReference type="GO" id="GO:0005682">
    <property type="term" value="C:U5 snRNP"/>
    <property type="evidence" value="ECO:0007669"/>
    <property type="project" value="TreeGrafter"/>
</dbReference>
<evidence type="ECO:0000313" key="3">
    <source>
        <dbReference type="Proteomes" id="UP000265618"/>
    </source>
</evidence>
<dbReference type="InterPro" id="IPR012592">
    <property type="entry name" value="PROCN"/>
</dbReference>
<dbReference type="Pfam" id="PF08083">
    <property type="entry name" value="PROCN"/>
    <property type="match status" value="1"/>
</dbReference>
<dbReference type="AlphaFoldDB" id="A0A9K3GJA7"/>
<dbReference type="GO" id="GO:0017070">
    <property type="term" value="F:U6 snRNA binding"/>
    <property type="evidence" value="ECO:0007669"/>
    <property type="project" value="TreeGrafter"/>
</dbReference>
<dbReference type="GO" id="GO:0030623">
    <property type="term" value="F:U5 snRNA binding"/>
    <property type="evidence" value="ECO:0007669"/>
    <property type="project" value="TreeGrafter"/>
</dbReference>
<dbReference type="Proteomes" id="UP000265618">
    <property type="component" value="Unassembled WGS sequence"/>
</dbReference>
<dbReference type="GO" id="GO:0030620">
    <property type="term" value="F:U2 snRNA binding"/>
    <property type="evidence" value="ECO:0007669"/>
    <property type="project" value="TreeGrafter"/>
</dbReference>
<dbReference type="EMBL" id="BDIP01001756">
    <property type="protein sequence ID" value="GIQ85078.1"/>
    <property type="molecule type" value="Genomic_DNA"/>
</dbReference>
<evidence type="ECO:0000259" key="1">
    <source>
        <dbReference type="Pfam" id="PF08083"/>
    </source>
</evidence>
<dbReference type="GO" id="GO:0030619">
    <property type="term" value="F:U1 snRNA binding"/>
    <property type="evidence" value="ECO:0007669"/>
    <property type="project" value="TreeGrafter"/>
</dbReference>
<dbReference type="InterPro" id="IPR027652">
    <property type="entry name" value="PRP8"/>
</dbReference>
<comment type="caution">
    <text evidence="2">The sequence shown here is derived from an EMBL/GenBank/DDBJ whole genome shotgun (WGS) entry which is preliminary data.</text>
</comment>
<dbReference type="GO" id="GO:0097157">
    <property type="term" value="F:pre-mRNA intronic binding"/>
    <property type="evidence" value="ECO:0007669"/>
    <property type="project" value="TreeGrafter"/>
</dbReference>
<dbReference type="PANTHER" id="PTHR11140">
    <property type="entry name" value="PRE-MRNA SPLICING FACTOR PRP8"/>
    <property type="match status" value="1"/>
</dbReference>
<organism evidence="2 3">
    <name type="scientific">Kipferlia bialata</name>
    <dbReference type="NCBI Taxonomy" id="797122"/>
    <lineage>
        <taxon>Eukaryota</taxon>
        <taxon>Metamonada</taxon>
        <taxon>Carpediemonas-like organisms</taxon>
        <taxon>Kipferlia</taxon>
    </lineage>
</organism>
<name>A0A9K3GJA7_9EUKA</name>
<gene>
    <name evidence="2" type="ORF">KIPB_006694</name>
</gene>
<dbReference type="PANTHER" id="PTHR11140:SF0">
    <property type="entry name" value="PRE-MRNA-PROCESSING-SPLICING FACTOR 8"/>
    <property type="match status" value="1"/>
</dbReference>
<feature type="domain" description="PROCN" evidence="1">
    <location>
        <begin position="108"/>
        <end position="513"/>
    </location>
</feature>
<protein>
    <submittedName>
        <fullName evidence="2">Pre-mRNA-processing-splicing factor 8</fullName>
    </submittedName>
</protein>